<evidence type="ECO:0000313" key="5">
    <source>
        <dbReference type="Proteomes" id="UP001153069"/>
    </source>
</evidence>
<keyword evidence="3" id="KW-0472">Membrane</keyword>
<name>A0A9N8D999_9STRA</name>
<keyword evidence="5" id="KW-1185">Reference proteome</keyword>
<dbReference type="InterPro" id="IPR032675">
    <property type="entry name" value="LRR_dom_sf"/>
</dbReference>
<evidence type="ECO:0000256" key="3">
    <source>
        <dbReference type="SAM" id="Phobius"/>
    </source>
</evidence>
<protein>
    <submittedName>
        <fullName evidence="4">Leucine Rich Repeat</fullName>
    </submittedName>
</protein>
<dbReference type="FunFam" id="3.80.10.10:FF:000041">
    <property type="entry name" value="LRR receptor-like serine/threonine-protein kinase ERECTA"/>
    <property type="match status" value="1"/>
</dbReference>
<dbReference type="SUPFAM" id="SSF52058">
    <property type="entry name" value="L domain-like"/>
    <property type="match status" value="1"/>
</dbReference>
<feature type="transmembrane region" description="Helical" evidence="3">
    <location>
        <begin position="177"/>
        <end position="198"/>
    </location>
</feature>
<dbReference type="Proteomes" id="UP001153069">
    <property type="component" value="Unassembled WGS sequence"/>
</dbReference>
<evidence type="ECO:0000256" key="2">
    <source>
        <dbReference type="ARBA" id="ARBA00022737"/>
    </source>
</evidence>
<evidence type="ECO:0000313" key="4">
    <source>
        <dbReference type="EMBL" id="CAB9498697.1"/>
    </source>
</evidence>
<dbReference type="EMBL" id="CAICTM010000043">
    <property type="protein sequence ID" value="CAB9498697.1"/>
    <property type="molecule type" value="Genomic_DNA"/>
</dbReference>
<organism evidence="4 5">
    <name type="scientific">Seminavis robusta</name>
    <dbReference type="NCBI Taxonomy" id="568900"/>
    <lineage>
        <taxon>Eukaryota</taxon>
        <taxon>Sar</taxon>
        <taxon>Stramenopiles</taxon>
        <taxon>Ochrophyta</taxon>
        <taxon>Bacillariophyta</taxon>
        <taxon>Bacillariophyceae</taxon>
        <taxon>Bacillariophycidae</taxon>
        <taxon>Naviculales</taxon>
        <taxon>Naviculaceae</taxon>
        <taxon>Seminavis</taxon>
    </lineage>
</organism>
<accession>A0A9N8D999</accession>
<gene>
    <name evidence="4" type="ORF">SEMRO_43_G026240.1</name>
</gene>
<comment type="caution">
    <text evidence="4">The sequence shown here is derived from an EMBL/GenBank/DDBJ whole genome shotgun (WGS) entry which is preliminary data.</text>
</comment>
<dbReference type="PANTHER" id="PTHR48054">
    <property type="entry name" value="RECEPTOR KINASE-LIKE PROTEIN XA21"/>
    <property type="match status" value="1"/>
</dbReference>
<keyword evidence="1" id="KW-0433">Leucine-rich repeat</keyword>
<keyword evidence="3" id="KW-1133">Transmembrane helix</keyword>
<dbReference type="InterPro" id="IPR052592">
    <property type="entry name" value="LRR-RLK"/>
</dbReference>
<dbReference type="InterPro" id="IPR001611">
    <property type="entry name" value="Leu-rich_rpt"/>
</dbReference>
<sequence length="455" mass="50671">MYQHHGEPGDEGIPLDDLQQIIHDRDPRRRQELEDQKQKFTASSRAVNARQQDDEFLMGMVALRSHDSPVTTYEIEKGNISKTTSSPQALVDENRTNRPQVIYDERGCVINAPTTISVNSLLPGAYPGLPGAVDNQHFSLQHGYIEDENQANHEDGSNVREGPVETTAKSSCALNKLVIGAIVIVVIALAIAIPTALLTGGSLSEKMTQSDADLYLIEDDPNWNSFPDWRKSQRFGLACLYFACLWKVEPAYDVVLTYLQEECMMPITTIFRGLCDHRGRFREINVWSAHGRLSDTKSRIPPEIFLLSGLEVVSFLELNLEAENSLEDILNLNLVPFPQYSLAVLRIAQCKLSVTLPTTLGLMTNLTLLDLNSNNLQSTIPSELGRLTQLEELLLQGNDDLSGTIPEELLELPSLRVVHVGANEIPDSFCEKKNIWANLTLTTNMCNSYETCCCA</sequence>
<evidence type="ECO:0000256" key="1">
    <source>
        <dbReference type="ARBA" id="ARBA00022614"/>
    </source>
</evidence>
<dbReference type="PANTHER" id="PTHR48054:SF94">
    <property type="entry name" value="LEUCINE-RICH REPEAT RECEPTOR-LIKE PROTEIN FASCIATED EAR2"/>
    <property type="match status" value="1"/>
</dbReference>
<dbReference type="AlphaFoldDB" id="A0A9N8D999"/>
<dbReference type="Gene3D" id="3.80.10.10">
    <property type="entry name" value="Ribonuclease Inhibitor"/>
    <property type="match status" value="1"/>
</dbReference>
<dbReference type="Pfam" id="PF00560">
    <property type="entry name" value="LRR_1"/>
    <property type="match status" value="1"/>
</dbReference>
<keyword evidence="3" id="KW-0812">Transmembrane</keyword>
<keyword evidence="2" id="KW-0677">Repeat</keyword>
<proteinExistence type="predicted"/>
<reference evidence="4" key="1">
    <citation type="submission" date="2020-06" db="EMBL/GenBank/DDBJ databases">
        <authorList>
            <consortium name="Plant Systems Biology data submission"/>
        </authorList>
    </citation>
    <scope>NUCLEOTIDE SEQUENCE</scope>
    <source>
        <strain evidence="4">D6</strain>
    </source>
</reference>